<dbReference type="Proteomes" id="UP000235371">
    <property type="component" value="Unassembled WGS sequence"/>
</dbReference>
<evidence type="ECO:0000313" key="1">
    <source>
        <dbReference type="EMBL" id="PMD57698.1"/>
    </source>
</evidence>
<gene>
    <name evidence="1" type="ORF">K444DRAFT_631859</name>
</gene>
<protein>
    <recommendedName>
        <fullName evidence="3">Aminoglycoside phosphotransferase domain-containing protein</fullName>
    </recommendedName>
</protein>
<dbReference type="OrthoDB" id="3250044at2759"/>
<dbReference type="RefSeq" id="XP_024734602.1">
    <property type="nucleotide sequence ID" value="XM_024883421.1"/>
</dbReference>
<dbReference type="InParanoid" id="A0A2J6T3T7"/>
<proteinExistence type="predicted"/>
<reference evidence="1 2" key="1">
    <citation type="submission" date="2016-04" db="EMBL/GenBank/DDBJ databases">
        <title>A degradative enzymes factory behind the ericoid mycorrhizal symbiosis.</title>
        <authorList>
            <consortium name="DOE Joint Genome Institute"/>
            <person name="Martino E."/>
            <person name="Morin E."/>
            <person name="Grelet G."/>
            <person name="Kuo A."/>
            <person name="Kohler A."/>
            <person name="Daghino S."/>
            <person name="Barry K."/>
            <person name="Choi C."/>
            <person name="Cichocki N."/>
            <person name="Clum A."/>
            <person name="Copeland A."/>
            <person name="Hainaut M."/>
            <person name="Haridas S."/>
            <person name="Labutti K."/>
            <person name="Lindquist E."/>
            <person name="Lipzen A."/>
            <person name="Khouja H.-R."/>
            <person name="Murat C."/>
            <person name="Ohm R."/>
            <person name="Olson A."/>
            <person name="Spatafora J."/>
            <person name="Veneault-Fourrey C."/>
            <person name="Henrissat B."/>
            <person name="Grigoriev I."/>
            <person name="Martin F."/>
            <person name="Perotto S."/>
        </authorList>
    </citation>
    <scope>NUCLEOTIDE SEQUENCE [LARGE SCALE GENOMIC DNA]</scope>
    <source>
        <strain evidence="1 2">E</strain>
    </source>
</reference>
<dbReference type="InterPro" id="IPR011009">
    <property type="entry name" value="Kinase-like_dom_sf"/>
</dbReference>
<dbReference type="AlphaFoldDB" id="A0A2J6T3T7"/>
<sequence>MEYVHGQTPAELLRDRSNKADWIYDLVAKAVTHLIAIPVPGDAHPGPAGSGYIHHRFLRDNDAPTEFSPLEAQKVDFSNEQLCFCYSDIWEHNFVITEAREIYVLDFGDATFLPTSFMSLVLQNPGDFSFQRYHPGFLSQSRRTSMQCARASYVLKIASSSRITSIWARAKVVKGKPAKEDIIKKIKKLNGMQRNATDHSNIIPVSAKTAHSPSR</sequence>
<dbReference type="STRING" id="1095630.A0A2J6T3T7"/>
<accession>A0A2J6T3T7</accession>
<dbReference type="EMBL" id="KZ613846">
    <property type="protein sequence ID" value="PMD57698.1"/>
    <property type="molecule type" value="Genomic_DNA"/>
</dbReference>
<evidence type="ECO:0000313" key="2">
    <source>
        <dbReference type="Proteomes" id="UP000235371"/>
    </source>
</evidence>
<dbReference type="SUPFAM" id="SSF56112">
    <property type="entry name" value="Protein kinase-like (PK-like)"/>
    <property type="match status" value="1"/>
</dbReference>
<dbReference type="GeneID" id="36591498"/>
<evidence type="ECO:0008006" key="3">
    <source>
        <dbReference type="Google" id="ProtNLM"/>
    </source>
</evidence>
<name>A0A2J6T3T7_9HELO</name>
<keyword evidence="2" id="KW-1185">Reference proteome</keyword>
<organism evidence="1 2">
    <name type="scientific">Hyaloscypha bicolor E</name>
    <dbReference type="NCBI Taxonomy" id="1095630"/>
    <lineage>
        <taxon>Eukaryota</taxon>
        <taxon>Fungi</taxon>
        <taxon>Dikarya</taxon>
        <taxon>Ascomycota</taxon>
        <taxon>Pezizomycotina</taxon>
        <taxon>Leotiomycetes</taxon>
        <taxon>Helotiales</taxon>
        <taxon>Hyaloscyphaceae</taxon>
        <taxon>Hyaloscypha</taxon>
        <taxon>Hyaloscypha bicolor</taxon>
    </lineage>
</organism>